<evidence type="ECO:0008006" key="4">
    <source>
        <dbReference type="Google" id="ProtNLM"/>
    </source>
</evidence>
<feature type="transmembrane region" description="Helical" evidence="1">
    <location>
        <begin position="70"/>
        <end position="90"/>
    </location>
</feature>
<sequence>MLFKKKAKKVSILGALKKRLLNKLLKNKHSKQSIKLAHNNIYVVPSQLGFYFIIVAILNFVMGINYQNNLILVMAYLMFVVMIIAVLLGYTNAKGLKVEYIKSFASFSPNKGSVKFILKAPTLTQSVSLSYSSDSEYAKHLAQVTPKDSALIINLPYNARGKYTLERFKIHSNYPFGLVSVWSYIQPNDSVYVYPAPEHVLNDTYNSTFEHTTQTGSIKEPGSEEFDELITHLPEMGLQRISWKHYAKSQQLLVKEFIDYKKSDIVFDFNLLTGNTEQRLSQLCFLVCNACENNTPFTLILPSASYKATNDTHDKSQCLALLSEYGGANNG</sequence>
<reference evidence="2 3" key="1">
    <citation type="submission" date="2019-07" db="EMBL/GenBank/DDBJ databases">
        <title>Whole genome shotgun sequence of Pseudoalteromonas atlantica NBRC 103033.</title>
        <authorList>
            <person name="Hosoyama A."/>
            <person name="Uohara A."/>
            <person name="Ohji S."/>
            <person name="Ichikawa N."/>
        </authorList>
    </citation>
    <scope>NUCLEOTIDE SEQUENCE [LARGE SCALE GENOMIC DNA]</scope>
    <source>
        <strain evidence="2 3">NBRC 103033</strain>
    </source>
</reference>
<evidence type="ECO:0000313" key="3">
    <source>
        <dbReference type="Proteomes" id="UP000321189"/>
    </source>
</evidence>
<dbReference type="Proteomes" id="UP000321189">
    <property type="component" value="Unassembled WGS sequence"/>
</dbReference>
<dbReference type="EMBL" id="BJUT01000001">
    <property type="protein sequence ID" value="GEK74954.1"/>
    <property type="molecule type" value="Genomic_DNA"/>
</dbReference>
<dbReference type="PANTHER" id="PTHR34351">
    <property type="entry name" value="SLR1927 PROTEIN-RELATED"/>
    <property type="match status" value="1"/>
</dbReference>
<keyword evidence="3" id="KW-1185">Reference proteome</keyword>
<evidence type="ECO:0000256" key="1">
    <source>
        <dbReference type="SAM" id="Phobius"/>
    </source>
</evidence>
<keyword evidence="1" id="KW-0472">Membrane</keyword>
<keyword evidence="1" id="KW-0812">Transmembrane</keyword>
<proteinExistence type="predicted"/>
<accession>A0ABQ0U8W3</accession>
<evidence type="ECO:0000313" key="2">
    <source>
        <dbReference type="EMBL" id="GEK74954.1"/>
    </source>
</evidence>
<keyword evidence="1" id="KW-1133">Transmembrane helix</keyword>
<comment type="caution">
    <text evidence="2">The sequence shown here is derived from an EMBL/GenBank/DDBJ whole genome shotgun (WGS) entry which is preliminary data.</text>
</comment>
<protein>
    <recommendedName>
        <fullName evidence="4">DUF58 domain-containing protein</fullName>
    </recommendedName>
</protein>
<feature type="transmembrane region" description="Helical" evidence="1">
    <location>
        <begin position="41"/>
        <end position="64"/>
    </location>
</feature>
<name>A0ABQ0U8W3_PSEAF</name>
<organism evidence="2 3">
    <name type="scientific">Pseudoalteromonas atlantica</name>
    <name type="common">Alteromonas atlantica</name>
    <dbReference type="NCBI Taxonomy" id="288"/>
    <lineage>
        <taxon>Bacteria</taxon>
        <taxon>Pseudomonadati</taxon>
        <taxon>Pseudomonadota</taxon>
        <taxon>Gammaproteobacteria</taxon>
        <taxon>Alteromonadales</taxon>
        <taxon>Pseudoalteromonadaceae</taxon>
        <taxon>Pseudoalteromonas</taxon>
    </lineage>
</organism>
<dbReference type="PANTHER" id="PTHR34351:SF1">
    <property type="entry name" value="SLR1927 PROTEIN"/>
    <property type="match status" value="1"/>
</dbReference>
<gene>
    <name evidence="2" type="ORF">PAT01_02580</name>
</gene>